<dbReference type="Proteomes" id="UP001230156">
    <property type="component" value="Unassembled WGS sequence"/>
</dbReference>
<dbReference type="EMBL" id="JAUYVI010000005">
    <property type="protein sequence ID" value="MDQ7249278.1"/>
    <property type="molecule type" value="Genomic_DNA"/>
</dbReference>
<sequence>MTKLLVSETNPKGYTTETVLGIIRSDIVARLQKYSGDPRKEARTVLDNNIRILQLLGEAITLAEANTRTLTDG</sequence>
<accession>A0ABU0YR69</accession>
<evidence type="ECO:0008006" key="3">
    <source>
        <dbReference type="Google" id="ProtNLM"/>
    </source>
</evidence>
<name>A0ABU0YR69_9PROT</name>
<protein>
    <recommendedName>
        <fullName evidence="3">Histidine kinase</fullName>
    </recommendedName>
</protein>
<proteinExistence type="predicted"/>
<dbReference type="RefSeq" id="WP_379957098.1">
    <property type="nucleotide sequence ID" value="NZ_JAUYVI010000005.1"/>
</dbReference>
<keyword evidence="2" id="KW-1185">Reference proteome</keyword>
<evidence type="ECO:0000313" key="1">
    <source>
        <dbReference type="EMBL" id="MDQ7249278.1"/>
    </source>
</evidence>
<reference evidence="2" key="1">
    <citation type="submission" date="2023-08" db="EMBL/GenBank/DDBJ databases">
        <title>Rhodospirillaceae gen. nov., a novel taxon isolated from the Yangtze River Yuezi River estuary sludge.</title>
        <authorList>
            <person name="Ruan L."/>
        </authorList>
    </citation>
    <scope>NUCLEOTIDE SEQUENCE [LARGE SCALE GENOMIC DNA]</scope>
    <source>
        <strain evidence="2">R-7</strain>
    </source>
</reference>
<gene>
    <name evidence="1" type="ORF">Q8A70_16440</name>
</gene>
<organism evidence="1 2">
    <name type="scientific">Dongia sedimenti</name>
    <dbReference type="NCBI Taxonomy" id="3064282"/>
    <lineage>
        <taxon>Bacteria</taxon>
        <taxon>Pseudomonadati</taxon>
        <taxon>Pseudomonadota</taxon>
        <taxon>Alphaproteobacteria</taxon>
        <taxon>Rhodospirillales</taxon>
        <taxon>Dongiaceae</taxon>
        <taxon>Dongia</taxon>
    </lineage>
</organism>
<comment type="caution">
    <text evidence="1">The sequence shown here is derived from an EMBL/GenBank/DDBJ whole genome shotgun (WGS) entry which is preliminary data.</text>
</comment>
<evidence type="ECO:0000313" key="2">
    <source>
        <dbReference type="Proteomes" id="UP001230156"/>
    </source>
</evidence>